<keyword evidence="3 4" id="KW-0408">Iron</keyword>
<dbReference type="InterPro" id="IPR055557">
    <property type="entry name" value="DUF7133"/>
</dbReference>
<organism evidence="8 9">
    <name type="scientific">Prosthecobacter vanneervenii</name>
    <dbReference type="NCBI Taxonomy" id="48466"/>
    <lineage>
        <taxon>Bacteria</taxon>
        <taxon>Pseudomonadati</taxon>
        <taxon>Verrucomicrobiota</taxon>
        <taxon>Verrucomicrobiia</taxon>
        <taxon>Verrucomicrobiales</taxon>
        <taxon>Verrucomicrobiaceae</taxon>
        <taxon>Prosthecobacter</taxon>
    </lineage>
</organism>
<reference evidence="8 9" key="1">
    <citation type="submission" date="2020-08" db="EMBL/GenBank/DDBJ databases">
        <title>Genomic Encyclopedia of Type Strains, Phase IV (KMG-IV): sequencing the most valuable type-strain genomes for metagenomic binning, comparative biology and taxonomic classification.</title>
        <authorList>
            <person name="Goeker M."/>
        </authorList>
    </citation>
    <scope>NUCLEOTIDE SEQUENCE [LARGE SCALE GENOMIC DNA]</scope>
    <source>
        <strain evidence="8 9">DSM 12252</strain>
    </source>
</reference>
<dbReference type="PROSITE" id="PS51007">
    <property type="entry name" value="CYTC"/>
    <property type="match status" value="1"/>
</dbReference>
<gene>
    <name evidence="8" type="ORF">HNQ65_002183</name>
</gene>
<dbReference type="Pfam" id="PF00034">
    <property type="entry name" value="Cytochrom_C"/>
    <property type="match status" value="1"/>
</dbReference>
<evidence type="ECO:0000256" key="2">
    <source>
        <dbReference type="ARBA" id="ARBA00022723"/>
    </source>
</evidence>
<dbReference type="InterPro" id="IPR011042">
    <property type="entry name" value="6-blade_b-propeller_TolB-like"/>
</dbReference>
<name>A0A7W8DK84_9BACT</name>
<dbReference type="NCBIfam" id="TIGR02603">
    <property type="entry name" value="CxxCH_TIGR02603"/>
    <property type="match status" value="1"/>
</dbReference>
<accession>A0A7W8DK84</accession>
<evidence type="ECO:0000313" key="8">
    <source>
        <dbReference type="EMBL" id="MBB5032601.1"/>
    </source>
</evidence>
<feature type="signal peptide" evidence="6">
    <location>
        <begin position="1"/>
        <end position="19"/>
    </location>
</feature>
<dbReference type="GO" id="GO:0020037">
    <property type="term" value="F:heme binding"/>
    <property type="evidence" value="ECO:0007669"/>
    <property type="project" value="InterPro"/>
</dbReference>
<keyword evidence="2 4" id="KW-0479">Metal-binding</keyword>
<dbReference type="InterPro" id="IPR009056">
    <property type="entry name" value="Cyt_c-like_dom"/>
</dbReference>
<dbReference type="NCBIfam" id="TIGR02604">
    <property type="entry name" value="Piru_Ver_Nterm"/>
    <property type="match status" value="1"/>
</dbReference>
<dbReference type="Pfam" id="PF23500">
    <property type="entry name" value="DUF7133"/>
    <property type="match status" value="1"/>
</dbReference>
<dbReference type="InterPro" id="IPR011041">
    <property type="entry name" value="Quinoprot_gluc/sorb_DH_b-prop"/>
</dbReference>
<dbReference type="SUPFAM" id="SSF46626">
    <property type="entry name" value="Cytochrome c"/>
    <property type="match status" value="1"/>
</dbReference>
<evidence type="ECO:0000256" key="4">
    <source>
        <dbReference type="PROSITE-ProRule" id="PRU00433"/>
    </source>
</evidence>
<protein>
    <submittedName>
        <fullName evidence="8">Putative membrane-bound dehydrogenase-like protein</fullName>
    </submittedName>
</protein>
<evidence type="ECO:0000256" key="1">
    <source>
        <dbReference type="ARBA" id="ARBA00022617"/>
    </source>
</evidence>
<dbReference type="SUPFAM" id="SSF50952">
    <property type="entry name" value="Soluble quinoprotein glucose dehydrogenase"/>
    <property type="match status" value="1"/>
</dbReference>
<dbReference type="InterPro" id="IPR013427">
    <property type="entry name" value="Haem-bd_dom_put"/>
</dbReference>
<dbReference type="RefSeq" id="WP_184339523.1">
    <property type="nucleotide sequence ID" value="NZ_JACHIG010000004.1"/>
</dbReference>
<dbReference type="Gene3D" id="1.10.760.10">
    <property type="entry name" value="Cytochrome c-like domain"/>
    <property type="match status" value="1"/>
</dbReference>
<evidence type="ECO:0000256" key="5">
    <source>
        <dbReference type="SAM" id="MobiDB-lite"/>
    </source>
</evidence>
<proteinExistence type="predicted"/>
<dbReference type="EMBL" id="JACHIG010000004">
    <property type="protein sequence ID" value="MBB5032601.1"/>
    <property type="molecule type" value="Genomic_DNA"/>
</dbReference>
<dbReference type="AlphaFoldDB" id="A0A7W8DK84"/>
<dbReference type="PANTHER" id="PTHR33546:SF1">
    <property type="entry name" value="LARGE, MULTIFUNCTIONAL SECRETED PROTEIN"/>
    <property type="match status" value="1"/>
</dbReference>
<keyword evidence="1 4" id="KW-0349">Heme</keyword>
<keyword evidence="9" id="KW-1185">Reference proteome</keyword>
<dbReference type="InterPro" id="IPR036909">
    <property type="entry name" value="Cyt_c-like_dom_sf"/>
</dbReference>
<dbReference type="GO" id="GO:0046872">
    <property type="term" value="F:metal ion binding"/>
    <property type="evidence" value="ECO:0007669"/>
    <property type="project" value="UniProtKB-KW"/>
</dbReference>
<feature type="chain" id="PRO_5030524723" evidence="6">
    <location>
        <begin position="20"/>
        <end position="1089"/>
    </location>
</feature>
<sequence>MPFLRSLLILGTLAASLHAAEDKMRLVRETDALTPDQERSGLHVPPGFTVQLFASEPLINKPINMAFDARGRLWVSSTVEYPYAADKARWSDPQGTRVKHSRDAIKILEDTNGDGRADKVTDFADGLNIPTGVLPWHKPEHKAGCIAWSIPNIWYFADTDGDDKADHREILFGPLGYEKDTHGMCSSFRMGLDGWVYATHGFNNTSKLKVRQPTEHTEDTEKKKSGSVSSVLSVGTSELELHSGNVFRFRPDGSRVEIWTHGQVNPFGLCWDRFGNLYSADCHSSPIYQLIRGACYPSFGKPHDGLGFAPVMCQHSHGSTGICGIVYIDGGVWGPEWDDHMLVGNCVTSRVNHDTVTFTGSTPKANEQPDFITSDDPWFRPVDLQLGPDNALYIADFYNKIIGHYEVPLDHPGRDKERGRIWRVVNLKHTVSSTEWAEYASSSQKMRLVLEKGSPPQRKIATDWFAQSPELWKTENFAWCGNCYEALHPQTTDRRAIEANTWVGLRTGNEGDRARVAMGAANFLEERDFTWRHASVRFLAALDYWPDEAKAAMVLTAREITTTQTATLRILSQAIASHPAPEFVAPMLMHLGRVPHEDPSLRLAIMIALRSCLEVPNGCLALQGVKIPASQNADMVQLVSSARSAEASQFLWDQFASSKDVEQQQAMFLHVARYGESKLVEQAIALARKSSESSDTHSAIQKLTAIHNGLTERGAPANPELLQWAQQLATQLLDSAQQQPAPAWTSSGEAQWSLQPRKCTDGTEAQVLQSMAKGGGDEEKRTGILKSKDFTAPAKLTVWINGHRGPPTSKPHDKNLVRVVDAQSGTTLASVFPRRHNDCRREELDLSKHTGKTVHLEIVDGDDGKAYAWLGITRIEPAVVSVNDFQSEDSTRTALKTLAMLLQHTAPAVLREKLSAYLPPRPAPPPLPVSPEQRQQLDTLIATRSAAYAKARPDIAAGKTVFTANCAVCHQIRGTGGLIGPQLDGIGARGPERLCEDILDPNRNVDAHFHLHTLILKDGTTLSGFLKGEAGQVLILADAAGQEHRISKNDLSKDTTTPMSLMPPVFGQTLDEKNFINLLGYLVHEKTGQ</sequence>
<dbReference type="InterPro" id="IPR013428">
    <property type="entry name" value="Membrane-bound_put_N"/>
</dbReference>
<feature type="region of interest" description="Disordered" evidence="5">
    <location>
        <begin position="209"/>
        <end position="229"/>
    </location>
</feature>
<evidence type="ECO:0000313" key="9">
    <source>
        <dbReference type="Proteomes" id="UP000590740"/>
    </source>
</evidence>
<dbReference type="GO" id="GO:0009055">
    <property type="term" value="F:electron transfer activity"/>
    <property type="evidence" value="ECO:0007669"/>
    <property type="project" value="InterPro"/>
</dbReference>
<keyword evidence="6" id="KW-0732">Signal</keyword>
<dbReference type="Gene3D" id="2.120.10.30">
    <property type="entry name" value="TolB, C-terminal domain"/>
    <property type="match status" value="1"/>
</dbReference>
<feature type="region of interest" description="Disordered" evidence="5">
    <location>
        <begin position="742"/>
        <end position="762"/>
    </location>
</feature>
<comment type="caution">
    <text evidence="8">The sequence shown here is derived from an EMBL/GenBank/DDBJ whole genome shotgun (WGS) entry which is preliminary data.</text>
</comment>
<feature type="domain" description="Cytochrome c" evidence="7">
    <location>
        <begin position="953"/>
        <end position="1086"/>
    </location>
</feature>
<feature type="compositionally biased region" description="Polar residues" evidence="5">
    <location>
        <begin position="742"/>
        <end position="754"/>
    </location>
</feature>
<evidence type="ECO:0000256" key="3">
    <source>
        <dbReference type="ARBA" id="ARBA00023004"/>
    </source>
</evidence>
<dbReference type="PANTHER" id="PTHR33546">
    <property type="entry name" value="LARGE, MULTIFUNCTIONAL SECRETED PROTEIN-RELATED"/>
    <property type="match status" value="1"/>
</dbReference>
<dbReference type="Proteomes" id="UP000590740">
    <property type="component" value="Unassembled WGS sequence"/>
</dbReference>
<evidence type="ECO:0000256" key="6">
    <source>
        <dbReference type="SAM" id="SignalP"/>
    </source>
</evidence>
<evidence type="ECO:0000259" key="7">
    <source>
        <dbReference type="PROSITE" id="PS51007"/>
    </source>
</evidence>
<feature type="compositionally biased region" description="Basic and acidic residues" evidence="5">
    <location>
        <begin position="212"/>
        <end position="224"/>
    </location>
</feature>